<organism evidence="1">
    <name type="scientific">Dichomitus squalens</name>
    <dbReference type="NCBI Taxonomy" id="114155"/>
    <lineage>
        <taxon>Eukaryota</taxon>
        <taxon>Fungi</taxon>
        <taxon>Dikarya</taxon>
        <taxon>Basidiomycota</taxon>
        <taxon>Agaricomycotina</taxon>
        <taxon>Agaricomycetes</taxon>
        <taxon>Polyporales</taxon>
        <taxon>Polyporaceae</taxon>
        <taxon>Dichomitus</taxon>
    </lineage>
</organism>
<dbReference type="AlphaFoldDB" id="A0A4Q9MHK3"/>
<sequence length="95" mass="10962">MLCRRKRSKLRWRGNALKARWRNSARSIRRRWPSSKVSSGRRQKPRVTFGTLKRNSRSGTLYALYCTYVTDKGALDCPESNSEPPRESLSLACEG</sequence>
<dbReference type="EMBL" id="ML143440">
    <property type="protein sequence ID" value="TBU26869.1"/>
    <property type="molecule type" value="Genomic_DNA"/>
</dbReference>
<evidence type="ECO:0000313" key="1">
    <source>
        <dbReference type="EMBL" id="TBU26869.1"/>
    </source>
</evidence>
<protein>
    <submittedName>
        <fullName evidence="1">Uncharacterized protein</fullName>
    </submittedName>
</protein>
<dbReference type="Proteomes" id="UP000292957">
    <property type="component" value="Unassembled WGS sequence"/>
</dbReference>
<gene>
    <name evidence="1" type="ORF">BD311DRAFT_417908</name>
</gene>
<name>A0A4Q9MHK3_9APHY</name>
<accession>A0A4Q9MHK3</accession>
<reference evidence="1" key="1">
    <citation type="submission" date="2019-01" db="EMBL/GenBank/DDBJ databases">
        <title>Draft genome sequences of three monokaryotic isolates of the white-rot basidiomycete fungus Dichomitus squalens.</title>
        <authorList>
            <consortium name="DOE Joint Genome Institute"/>
            <person name="Lopez S.C."/>
            <person name="Andreopoulos B."/>
            <person name="Pangilinan J."/>
            <person name="Lipzen A."/>
            <person name="Riley R."/>
            <person name="Ahrendt S."/>
            <person name="Ng V."/>
            <person name="Barry K."/>
            <person name="Daum C."/>
            <person name="Grigoriev I.V."/>
            <person name="Hilden K.S."/>
            <person name="Makela M.R."/>
            <person name="de Vries R.P."/>
        </authorList>
    </citation>
    <scope>NUCLEOTIDE SEQUENCE [LARGE SCALE GENOMIC DNA]</scope>
    <source>
        <strain evidence="1">OM18370.1</strain>
    </source>
</reference>
<proteinExistence type="predicted"/>